<proteinExistence type="predicted"/>
<comment type="caution">
    <text evidence="1">The sequence shown here is derived from an EMBL/GenBank/DDBJ whole genome shotgun (WGS) entry which is preliminary data.</text>
</comment>
<dbReference type="Proteomes" id="UP000308671">
    <property type="component" value="Unassembled WGS sequence"/>
</dbReference>
<name>A0A4S8R3N1_9HELO</name>
<gene>
    <name evidence="1" type="ORF">BGAL_0102g00010</name>
</gene>
<evidence type="ECO:0008006" key="3">
    <source>
        <dbReference type="Google" id="ProtNLM"/>
    </source>
</evidence>
<dbReference type="AlphaFoldDB" id="A0A4S8R3N1"/>
<accession>A0A4S8R3N1</accession>
<dbReference type="EMBL" id="PQXL01000102">
    <property type="protein sequence ID" value="THV51671.1"/>
    <property type="molecule type" value="Genomic_DNA"/>
</dbReference>
<protein>
    <recommendedName>
        <fullName evidence="3">F-box domain-containing protein</fullName>
    </recommendedName>
</protein>
<reference evidence="1 2" key="1">
    <citation type="submission" date="2017-12" db="EMBL/GenBank/DDBJ databases">
        <title>Comparative genomics of Botrytis spp.</title>
        <authorList>
            <person name="Valero-Jimenez C.A."/>
            <person name="Tapia P."/>
            <person name="Veloso J."/>
            <person name="Silva-Moreno E."/>
            <person name="Staats M."/>
            <person name="Valdes J.H."/>
            <person name="Van Kan J.A.L."/>
        </authorList>
    </citation>
    <scope>NUCLEOTIDE SEQUENCE [LARGE SCALE GENOMIC DNA]</scope>
    <source>
        <strain evidence="1 2">MUCL435</strain>
    </source>
</reference>
<evidence type="ECO:0000313" key="2">
    <source>
        <dbReference type="Proteomes" id="UP000308671"/>
    </source>
</evidence>
<evidence type="ECO:0000313" key="1">
    <source>
        <dbReference type="EMBL" id="THV51671.1"/>
    </source>
</evidence>
<sequence>MDDRQTIMDPLPYEDDGSLREFLELEVVLKESSLDEEVAQRIALWTKGYPHIVSSISPSLSKVMDIMNTFTAEDMIDNIKENNPKNIQSEIKIQKLPTEIITQIFEMLSKDFLEMLSLSVYPGFSKGASGSDAYCKAICLGLTCRHYWAAFSRTWCHAGTNMIIYRPPPSQKTILALLLKTWVGPEYRLARGGSSWTLARVPMFLSRNLYGSMESLAERRLEERYEDQLRLYTCRSTPSTAGLPSQYMSSYWKGVSSPFGMGEAWYTEAGRQMCAGLDCCLIAPVLGNDYNWSEYAAWRSFRQTHLYRWAHSQELFPISKFQEKIKERLRSYEKSYEECQDHRHFEMHHSSWCMREWYVSE</sequence>
<dbReference type="OrthoDB" id="3555472at2759"/>
<organism evidence="1 2">
    <name type="scientific">Botrytis galanthina</name>
    <dbReference type="NCBI Taxonomy" id="278940"/>
    <lineage>
        <taxon>Eukaryota</taxon>
        <taxon>Fungi</taxon>
        <taxon>Dikarya</taxon>
        <taxon>Ascomycota</taxon>
        <taxon>Pezizomycotina</taxon>
        <taxon>Leotiomycetes</taxon>
        <taxon>Helotiales</taxon>
        <taxon>Sclerotiniaceae</taxon>
        <taxon>Botrytis</taxon>
    </lineage>
</organism>
<keyword evidence="2" id="KW-1185">Reference proteome</keyword>